<keyword evidence="3" id="KW-0804">Transcription</keyword>
<dbReference type="EMBL" id="JACXJA010000037">
    <property type="protein sequence ID" value="MBD2865111.1"/>
    <property type="molecule type" value="Genomic_DNA"/>
</dbReference>
<dbReference type="InterPro" id="IPR006059">
    <property type="entry name" value="SBP"/>
</dbReference>
<dbReference type="AlphaFoldDB" id="A0A927H1F4"/>
<evidence type="ECO:0000256" key="3">
    <source>
        <dbReference type="ARBA" id="ARBA00023163"/>
    </source>
</evidence>
<dbReference type="InterPro" id="IPR000524">
    <property type="entry name" value="Tscrpt_reg_HTH_GntR"/>
</dbReference>
<dbReference type="PANTHER" id="PTHR43649:SF12">
    <property type="entry name" value="DIACETYLCHITOBIOSE BINDING PROTEIN DASA"/>
    <property type="match status" value="1"/>
</dbReference>
<keyword evidence="2" id="KW-0238">DNA-binding</keyword>
<dbReference type="PANTHER" id="PTHR43649">
    <property type="entry name" value="ARABINOSE-BINDING PROTEIN-RELATED"/>
    <property type="match status" value="1"/>
</dbReference>
<protein>
    <submittedName>
        <fullName evidence="5">Extracellular solute-binding protein</fullName>
    </submittedName>
</protein>
<dbReference type="InterPro" id="IPR036388">
    <property type="entry name" value="WH-like_DNA-bd_sf"/>
</dbReference>
<proteinExistence type="predicted"/>
<dbReference type="SUPFAM" id="SSF46785">
    <property type="entry name" value="Winged helix' DNA-binding domain"/>
    <property type="match status" value="1"/>
</dbReference>
<comment type="caution">
    <text evidence="5">The sequence shown here is derived from an EMBL/GenBank/DDBJ whole genome shotgun (WGS) entry which is preliminary data.</text>
</comment>
<dbReference type="Pfam" id="PF00392">
    <property type="entry name" value="GntR"/>
    <property type="match status" value="1"/>
</dbReference>
<dbReference type="Proteomes" id="UP000639396">
    <property type="component" value="Unassembled WGS sequence"/>
</dbReference>
<feature type="domain" description="HTH gntR-type" evidence="4">
    <location>
        <begin position="11"/>
        <end position="79"/>
    </location>
</feature>
<dbReference type="SMART" id="SM00345">
    <property type="entry name" value="HTH_GNTR"/>
    <property type="match status" value="1"/>
</dbReference>
<dbReference type="Pfam" id="PF13416">
    <property type="entry name" value="SBP_bac_8"/>
    <property type="match status" value="1"/>
</dbReference>
<evidence type="ECO:0000256" key="1">
    <source>
        <dbReference type="ARBA" id="ARBA00023015"/>
    </source>
</evidence>
<organism evidence="5 6">
    <name type="scientific">Paenibacillus oceani</name>
    <dbReference type="NCBI Taxonomy" id="2772510"/>
    <lineage>
        <taxon>Bacteria</taxon>
        <taxon>Bacillati</taxon>
        <taxon>Bacillota</taxon>
        <taxon>Bacilli</taxon>
        <taxon>Bacillales</taxon>
        <taxon>Paenibacillaceae</taxon>
        <taxon>Paenibacillus</taxon>
    </lineage>
</organism>
<dbReference type="GO" id="GO:0003700">
    <property type="term" value="F:DNA-binding transcription factor activity"/>
    <property type="evidence" value="ECO:0007669"/>
    <property type="project" value="InterPro"/>
</dbReference>
<sequence>MQKKVIRKHSQARIDEMVNTIRGEILANLQAVGTYLPSESDLEKRFRLGNNSVRKGLEQLVQEGIIRKIPRVGNIVVGQPSGEQPTVRLGVYNTTDREMELTGLLEQFQKRHPNIRVQTVMIPTNEYAGYIKQHMADGTLDAAIINHHTFRQFSSRQKADLLEPLQPLEQTSGYYPFTTGPFADQGKLLVQPLIFSPLVVGYNRSHLKDRGLSEPEGDWTWNELMELAGKAAIENERFGFCFHLLSRNRWPVFLLQSGIDFTPDREGFYRLPDEVLTECLGVCRELVEQPNVFPTMLSGLDSAAVEWFKDGKVSMIMTTYFSLNQLKHSEMDYDVAPLPYVREKGNLLSVIGAIVSRKSKSKEAAKRLVEFLGSYEAQVVIRSKTLSIPAHREAAEWDGETDVRHPVHFRIFDHMMPTYRLLEHMSLTSKQLSAIQKEFELFLTGLQDGVTMSRRMEQVLQDMNSNQAIE</sequence>
<evidence type="ECO:0000313" key="6">
    <source>
        <dbReference type="Proteomes" id="UP000639396"/>
    </source>
</evidence>
<dbReference type="InterPro" id="IPR050490">
    <property type="entry name" value="Bact_solute-bd_prot1"/>
</dbReference>
<dbReference type="GO" id="GO:0003677">
    <property type="term" value="F:DNA binding"/>
    <property type="evidence" value="ECO:0007669"/>
    <property type="project" value="UniProtKB-KW"/>
</dbReference>
<reference evidence="5" key="1">
    <citation type="submission" date="2020-09" db="EMBL/GenBank/DDBJ databases">
        <title>A novel bacterium of genus Paenibacillus, isolated from South China Sea.</title>
        <authorList>
            <person name="Huang H."/>
            <person name="Mo K."/>
            <person name="Hu Y."/>
        </authorList>
    </citation>
    <scope>NUCLEOTIDE SEQUENCE</scope>
    <source>
        <strain evidence="5">IB182363</strain>
    </source>
</reference>
<evidence type="ECO:0000259" key="4">
    <source>
        <dbReference type="PROSITE" id="PS50949"/>
    </source>
</evidence>
<keyword evidence="6" id="KW-1185">Reference proteome</keyword>
<evidence type="ECO:0000313" key="5">
    <source>
        <dbReference type="EMBL" id="MBD2865111.1"/>
    </source>
</evidence>
<evidence type="ECO:0000256" key="2">
    <source>
        <dbReference type="ARBA" id="ARBA00023125"/>
    </source>
</evidence>
<name>A0A927H1F4_9BACL</name>
<keyword evidence="1" id="KW-0805">Transcription regulation</keyword>
<dbReference type="Gene3D" id="1.10.10.10">
    <property type="entry name" value="Winged helix-like DNA-binding domain superfamily/Winged helix DNA-binding domain"/>
    <property type="match status" value="1"/>
</dbReference>
<gene>
    <name evidence="5" type="ORF">IDH45_24320</name>
</gene>
<accession>A0A927H1F4</accession>
<dbReference type="SUPFAM" id="SSF53850">
    <property type="entry name" value="Periplasmic binding protein-like II"/>
    <property type="match status" value="1"/>
</dbReference>
<dbReference type="RefSeq" id="WP_190930733.1">
    <property type="nucleotide sequence ID" value="NZ_JACXJA010000037.1"/>
</dbReference>
<dbReference type="InterPro" id="IPR036390">
    <property type="entry name" value="WH_DNA-bd_sf"/>
</dbReference>
<dbReference type="PROSITE" id="PS50949">
    <property type="entry name" value="HTH_GNTR"/>
    <property type="match status" value="1"/>
</dbReference>
<dbReference type="Gene3D" id="3.40.190.10">
    <property type="entry name" value="Periplasmic binding protein-like II"/>
    <property type="match status" value="1"/>
</dbReference>